<gene>
    <name evidence="2" type="ORF">DSM01_2667</name>
</gene>
<dbReference type="SUPFAM" id="SSF56935">
    <property type="entry name" value="Porins"/>
    <property type="match status" value="1"/>
</dbReference>
<dbReference type="Gene3D" id="2.40.160.60">
    <property type="entry name" value="Outer membrane protein transport protein (OMPP1/FadL/TodX)"/>
    <property type="match status" value="1"/>
</dbReference>
<organism evidence="2 3">
    <name type="scientific">Leeuwenhoekiella palythoae</name>
    <dbReference type="NCBI Taxonomy" id="573501"/>
    <lineage>
        <taxon>Bacteria</taxon>
        <taxon>Pseudomonadati</taxon>
        <taxon>Bacteroidota</taxon>
        <taxon>Flavobacteriia</taxon>
        <taxon>Flavobacteriales</taxon>
        <taxon>Flavobacteriaceae</taxon>
        <taxon>Leeuwenhoekiella</taxon>
    </lineage>
</organism>
<feature type="signal peptide" evidence="1">
    <location>
        <begin position="1"/>
        <end position="20"/>
    </location>
</feature>
<dbReference type="EMBL" id="QOVN01000005">
    <property type="protein sequence ID" value="RXG28160.1"/>
    <property type="molecule type" value="Genomic_DNA"/>
</dbReference>
<protein>
    <recommendedName>
        <fullName evidence="4">Outer membrane protein transport protein (OMPP1/FadL/TodX)</fullName>
    </recommendedName>
</protein>
<dbReference type="RefSeq" id="WP_233430655.1">
    <property type="nucleotide sequence ID" value="NZ_FQXT01000005.1"/>
</dbReference>
<reference evidence="2 3" key="1">
    <citation type="submission" date="2018-07" db="EMBL/GenBank/DDBJ databases">
        <title>Leeuwenhoekiella genomics.</title>
        <authorList>
            <person name="Tahon G."/>
            <person name="Willems A."/>
        </authorList>
    </citation>
    <scope>NUCLEOTIDE SEQUENCE [LARGE SCALE GENOMIC DNA]</scope>
    <source>
        <strain evidence="2 3">LMG 24856</strain>
    </source>
</reference>
<evidence type="ECO:0000313" key="3">
    <source>
        <dbReference type="Proteomes" id="UP000290037"/>
    </source>
</evidence>
<name>A0ABY0D0Z7_9FLAO</name>
<evidence type="ECO:0008006" key="4">
    <source>
        <dbReference type="Google" id="ProtNLM"/>
    </source>
</evidence>
<evidence type="ECO:0000256" key="1">
    <source>
        <dbReference type="SAM" id="SignalP"/>
    </source>
</evidence>
<keyword evidence="1" id="KW-0732">Signal</keyword>
<accession>A0ABY0D0Z7</accession>
<evidence type="ECO:0000313" key="2">
    <source>
        <dbReference type="EMBL" id="RXG28160.1"/>
    </source>
</evidence>
<keyword evidence="3" id="KW-1185">Reference proteome</keyword>
<sequence>MMKKILTLLFLAIGAQYSFAQNVADAIRYSTQNITGTARYIGVGGAFGALGGDLSAINVNPAGSAIFDRSFVSLSLSSGNYDNQTYYNDGITVNDESDLDLNQFGGVFVSQGAAGLRKLTFGFNYDRTNDFDNGYVASGISSNSISDYFLGYAQGTPLDLLEFQEGETTDDLYQYLGESENFGTQQAFLGYQGYLIDPVSSELDNTEYTNAQNGNSFDQEYQYTSFGNSSKFTFNAAAQVSEALFLGINLNAHTFNFTRQTTLFEDNNSANNAVNSLRFDNEYRAYGSGISAQIGGIYHLSPSLRVGATYDTPTLYTISEETEQFLSTSGTNGEIVIAPNVINIYEDYDLVTPGKATGSIAYIFGKRGFLSFDYSYQDYSSIKFKPDNDAFFQQLNTQIDNQLKGVFSYKLGGEFLVNSWSFRGGYRFIESPYENETTLGDTTGYSVGLGYSFGNTRIDLAYDWMKQDQNPRLYDGAFTNTAFIDTINTNIVATLSFQL</sequence>
<comment type="caution">
    <text evidence="2">The sequence shown here is derived from an EMBL/GenBank/DDBJ whole genome shotgun (WGS) entry which is preliminary data.</text>
</comment>
<dbReference type="Proteomes" id="UP000290037">
    <property type="component" value="Unassembled WGS sequence"/>
</dbReference>
<feature type="chain" id="PRO_5046524210" description="Outer membrane protein transport protein (OMPP1/FadL/TodX)" evidence="1">
    <location>
        <begin position="21"/>
        <end position="499"/>
    </location>
</feature>
<proteinExistence type="predicted"/>